<evidence type="ECO:0000259" key="8">
    <source>
        <dbReference type="PROSITE" id="PS50249"/>
    </source>
</evidence>
<dbReference type="GO" id="GO:0006508">
    <property type="term" value="P:proteolysis"/>
    <property type="evidence" value="ECO:0007669"/>
    <property type="project" value="UniProtKB-KW"/>
</dbReference>
<evidence type="ECO:0000256" key="7">
    <source>
        <dbReference type="RuleBase" id="RU003797"/>
    </source>
</evidence>
<feature type="domain" description="MPN" evidence="8">
    <location>
        <begin position="103"/>
        <end position="225"/>
    </location>
</feature>
<evidence type="ECO:0000313" key="10">
    <source>
        <dbReference type="Proteomes" id="UP001198200"/>
    </source>
</evidence>
<keyword evidence="10" id="KW-1185">Reference proteome</keyword>
<dbReference type="PANTHER" id="PTHR30471:SF3">
    <property type="entry name" value="UPF0758 PROTEIN YEES-RELATED"/>
    <property type="match status" value="1"/>
</dbReference>
<name>A0AAE3JBN9_9FIRM</name>
<dbReference type="InterPro" id="IPR001405">
    <property type="entry name" value="UPF0758"/>
</dbReference>
<proteinExistence type="inferred from homology"/>
<dbReference type="AlphaFoldDB" id="A0AAE3JBN9"/>
<dbReference type="PANTHER" id="PTHR30471">
    <property type="entry name" value="DNA REPAIR PROTEIN RADC"/>
    <property type="match status" value="1"/>
</dbReference>
<dbReference type="NCBIfam" id="TIGR00608">
    <property type="entry name" value="radc"/>
    <property type="match status" value="1"/>
</dbReference>
<keyword evidence="2" id="KW-0645">Protease</keyword>
<reference evidence="9 10" key="1">
    <citation type="submission" date="2021-10" db="EMBL/GenBank/DDBJ databases">
        <title>Anaerobic single-cell dispensing facilitates the cultivation of human gut bacteria.</title>
        <authorList>
            <person name="Afrizal A."/>
        </authorList>
    </citation>
    <scope>NUCLEOTIDE SEQUENCE [LARGE SCALE GENOMIC DNA]</scope>
    <source>
        <strain evidence="9 10">CLA-AA-H224</strain>
    </source>
</reference>
<keyword evidence="4" id="KW-0378">Hydrolase</keyword>
<dbReference type="InterPro" id="IPR046778">
    <property type="entry name" value="UPF0758_N"/>
</dbReference>
<dbReference type="Pfam" id="PF20582">
    <property type="entry name" value="UPF0758_N"/>
    <property type="match status" value="1"/>
</dbReference>
<organism evidence="9 10">
    <name type="scientific">Anthropogastromicrobium aceti</name>
    <dbReference type="NCBI Taxonomy" id="2981768"/>
    <lineage>
        <taxon>Bacteria</taxon>
        <taxon>Bacillati</taxon>
        <taxon>Bacillota</taxon>
        <taxon>Clostridia</taxon>
        <taxon>Lachnospirales</taxon>
        <taxon>Lachnospiraceae</taxon>
        <taxon>Anthropogastromicrobium</taxon>
    </lineage>
</organism>
<comment type="similarity">
    <text evidence="1 7">Belongs to the UPF0758 family.</text>
</comment>
<dbReference type="Gene3D" id="3.40.140.10">
    <property type="entry name" value="Cytidine Deaminase, domain 2"/>
    <property type="match status" value="1"/>
</dbReference>
<dbReference type="Pfam" id="PF04002">
    <property type="entry name" value="RadC"/>
    <property type="match status" value="1"/>
</dbReference>
<gene>
    <name evidence="9" type="primary">radC</name>
    <name evidence="9" type="ORF">LKD48_04920</name>
</gene>
<dbReference type="Proteomes" id="UP001198200">
    <property type="component" value="Unassembled WGS sequence"/>
</dbReference>
<evidence type="ECO:0000256" key="6">
    <source>
        <dbReference type="ARBA" id="ARBA00023049"/>
    </source>
</evidence>
<evidence type="ECO:0000313" key="9">
    <source>
        <dbReference type="EMBL" id="MCC2220989.1"/>
    </source>
</evidence>
<dbReference type="PROSITE" id="PS01302">
    <property type="entry name" value="UPF0758"/>
    <property type="match status" value="1"/>
</dbReference>
<protein>
    <submittedName>
        <fullName evidence="9">DNA repair protein RadC</fullName>
    </submittedName>
</protein>
<keyword evidence="6" id="KW-0482">Metalloprotease</keyword>
<comment type="caution">
    <text evidence="9">The sequence shown here is derived from an EMBL/GenBank/DDBJ whole genome shotgun (WGS) entry which is preliminary data.</text>
</comment>
<dbReference type="RefSeq" id="WP_118612871.1">
    <property type="nucleotide sequence ID" value="NZ_JAJEQN010000009.1"/>
</dbReference>
<dbReference type="EMBL" id="JAJEQN010000009">
    <property type="protein sequence ID" value="MCC2220989.1"/>
    <property type="molecule type" value="Genomic_DNA"/>
</dbReference>
<dbReference type="GO" id="GO:0008237">
    <property type="term" value="F:metallopeptidase activity"/>
    <property type="evidence" value="ECO:0007669"/>
    <property type="project" value="UniProtKB-KW"/>
</dbReference>
<evidence type="ECO:0000256" key="3">
    <source>
        <dbReference type="ARBA" id="ARBA00022723"/>
    </source>
</evidence>
<dbReference type="InterPro" id="IPR025657">
    <property type="entry name" value="RadC_JAB"/>
</dbReference>
<keyword evidence="5" id="KW-0862">Zinc</keyword>
<evidence type="ECO:0000256" key="4">
    <source>
        <dbReference type="ARBA" id="ARBA00022801"/>
    </source>
</evidence>
<dbReference type="PROSITE" id="PS50249">
    <property type="entry name" value="MPN"/>
    <property type="match status" value="1"/>
</dbReference>
<dbReference type="InterPro" id="IPR037518">
    <property type="entry name" value="MPN"/>
</dbReference>
<evidence type="ECO:0000256" key="2">
    <source>
        <dbReference type="ARBA" id="ARBA00022670"/>
    </source>
</evidence>
<evidence type="ECO:0000256" key="1">
    <source>
        <dbReference type="ARBA" id="ARBA00010243"/>
    </source>
</evidence>
<dbReference type="InterPro" id="IPR020891">
    <property type="entry name" value="UPF0758_CS"/>
</dbReference>
<accession>A0AAE3JBN9</accession>
<sequence>MKHDISKQLPKDIQPYERCMEQGAGALNNAELLAVILRTGSVGENSLELASRLLAIESLSGLVSMTVAQLTKIRGIGKVKAIQLQCIGELSRRLSASRQQGIVLDSPQAVGNYYMNRLKDERQEQVLLVFLNNKGALIRDLVLTKGTVNQTILSPREVFIEAFRYQAVKIILIHNHPSGDPTPSAEDVAVTRQIQKAGELTAIPLLDHIIIGDGRFISLKERGYIS</sequence>
<dbReference type="NCBIfam" id="NF000642">
    <property type="entry name" value="PRK00024.1"/>
    <property type="match status" value="1"/>
</dbReference>
<dbReference type="GO" id="GO:0046872">
    <property type="term" value="F:metal ion binding"/>
    <property type="evidence" value="ECO:0007669"/>
    <property type="project" value="UniProtKB-KW"/>
</dbReference>
<evidence type="ECO:0000256" key="5">
    <source>
        <dbReference type="ARBA" id="ARBA00022833"/>
    </source>
</evidence>
<keyword evidence="3" id="KW-0479">Metal-binding</keyword>
<dbReference type="CDD" id="cd08071">
    <property type="entry name" value="MPN_DUF2466"/>
    <property type="match status" value="1"/>
</dbReference>